<dbReference type="InterPro" id="IPR003737">
    <property type="entry name" value="GlcNAc_PI_deacetylase-related"/>
</dbReference>
<dbReference type="Proteomes" id="UP001375370">
    <property type="component" value="Chromosome"/>
</dbReference>
<name>A0ABZ2J192_9CHLR</name>
<dbReference type="SUPFAM" id="SSF102588">
    <property type="entry name" value="LmbE-like"/>
    <property type="match status" value="1"/>
</dbReference>
<gene>
    <name evidence="2" type="ORF">V8247_04710</name>
</gene>
<evidence type="ECO:0000256" key="1">
    <source>
        <dbReference type="SAM" id="MobiDB-lite"/>
    </source>
</evidence>
<dbReference type="Pfam" id="PF02585">
    <property type="entry name" value="PIG-L"/>
    <property type="match status" value="1"/>
</dbReference>
<dbReference type="PANTHER" id="PTHR12993:SF11">
    <property type="entry name" value="N-ACETYLGLUCOSAMINYL-PHOSPHATIDYLINOSITOL DE-N-ACETYLASE"/>
    <property type="match status" value="1"/>
</dbReference>
<dbReference type="Gene3D" id="3.40.50.10320">
    <property type="entry name" value="LmbE-like"/>
    <property type="match status" value="1"/>
</dbReference>
<sequence length="289" mass="31766">MTTTPKRLLFVGAHPDDESFGPGATLALYVQNGVSVYYVCATGGESGTVEAKYLNGFPSIRDLRQSELECAAKALGLAKVFYLGYRDSGMPGSPDNQNPESLFRAPLADVTARIVKIIREVKPQVVLTHDPRGDYGHPDHVAVHQAATAAFHAAGDAGQFPHCGQSFSPQKLYYNVMPHRLLKLIIRFLPLFGQDPKRFGRNHDIDLTTIVNQTLPATTVIKLDRRSLRIRHAASICHQSQMQGGSLRRTVSNLLERFSGANDVFSLAFPQQSGGKTENDLFQDLPPRV</sequence>
<dbReference type="PANTHER" id="PTHR12993">
    <property type="entry name" value="N-ACETYLGLUCOSAMINYL-PHOSPHATIDYLINOSITOL DE-N-ACETYLASE-RELATED"/>
    <property type="match status" value="1"/>
</dbReference>
<proteinExistence type="predicted"/>
<keyword evidence="3" id="KW-1185">Reference proteome</keyword>
<protein>
    <submittedName>
        <fullName evidence="2">PIG-L family deacetylase</fullName>
    </submittedName>
</protein>
<dbReference type="InterPro" id="IPR024078">
    <property type="entry name" value="LmbE-like_dom_sf"/>
</dbReference>
<feature type="region of interest" description="Disordered" evidence="1">
    <location>
        <begin position="270"/>
        <end position="289"/>
    </location>
</feature>
<dbReference type="RefSeq" id="WP_338736686.1">
    <property type="nucleotide sequence ID" value="NZ_CP146612.1"/>
</dbReference>
<evidence type="ECO:0000313" key="2">
    <source>
        <dbReference type="EMBL" id="WWX24576.1"/>
    </source>
</evidence>
<accession>A0ABZ2J192</accession>
<reference evidence="2 3" key="1">
    <citation type="submission" date="2024-03" db="EMBL/GenBank/DDBJ databases">
        <title>A Dehalogenimonas Isolated from Estuarine Sediments Dihaloeliminates Chlorinated Alkanes.</title>
        <authorList>
            <person name="Yang Y."/>
            <person name="Wang H."/>
        </authorList>
    </citation>
    <scope>NUCLEOTIDE SEQUENCE [LARGE SCALE GENOMIC DNA]</scope>
    <source>
        <strain evidence="2 3">W</strain>
    </source>
</reference>
<dbReference type="EMBL" id="CP146612">
    <property type="protein sequence ID" value="WWX24576.1"/>
    <property type="molecule type" value="Genomic_DNA"/>
</dbReference>
<organism evidence="2 3">
    <name type="scientific">Candidatus Dehalogenimonas loeffleri</name>
    <dbReference type="NCBI Taxonomy" id="3127115"/>
    <lineage>
        <taxon>Bacteria</taxon>
        <taxon>Bacillati</taxon>
        <taxon>Chloroflexota</taxon>
        <taxon>Dehalococcoidia</taxon>
        <taxon>Dehalococcoidales</taxon>
        <taxon>Dehalococcoidaceae</taxon>
        <taxon>Dehalogenimonas</taxon>
    </lineage>
</organism>
<evidence type="ECO:0000313" key="3">
    <source>
        <dbReference type="Proteomes" id="UP001375370"/>
    </source>
</evidence>